<reference evidence="1" key="2">
    <citation type="journal article" date="2015" name="Fish Shellfish Immunol.">
        <title>Early steps in the European eel (Anguilla anguilla)-Vibrio vulnificus interaction in the gills: Role of the RtxA13 toxin.</title>
        <authorList>
            <person name="Callol A."/>
            <person name="Pajuelo D."/>
            <person name="Ebbesson L."/>
            <person name="Teles M."/>
            <person name="MacKenzie S."/>
            <person name="Amaro C."/>
        </authorList>
    </citation>
    <scope>NUCLEOTIDE SEQUENCE</scope>
</reference>
<protein>
    <submittedName>
        <fullName evidence="1">Uncharacterized protein</fullName>
    </submittedName>
</protein>
<organism evidence="1">
    <name type="scientific">Anguilla anguilla</name>
    <name type="common">European freshwater eel</name>
    <name type="synonym">Muraena anguilla</name>
    <dbReference type="NCBI Taxonomy" id="7936"/>
    <lineage>
        <taxon>Eukaryota</taxon>
        <taxon>Metazoa</taxon>
        <taxon>Chordata</taxon>
        <taxon>Craniata</taxon>
        <taxon>Vertebrata</taxon>
        <taxon>Euteleostomi</taxon>
        <taxon>Actinopterygii</taxon>
        <taxon>Neopterygii</taxon>
        <taxon>Teleostei</taxon>
        <taxon>Anguilliformes</taxon>
        <taxon>Anguillidae</taxon>
        <taxon>Anguilla</taxon>
    </lineage>
</organism>
<dbReference type="EMBL" id="GBXM01053357">
    <property type="protein sequence ID" value="JAH55220.1"/>
    <property type="molecule type" value="Transcribed_RNA"/>
</dbReference>
<proteinExistence type="predicted"/>
<evidence type="ECO:0000313" key="1">
    <source>
        <dbReference type="EMBL" id="JAH55220.1"/>
    </source>
</evidence>
<name>A0A0E9TQP2_ANGAN</name>
<dbReference type="AlphaFoldDB" id="A0A0E9TQP2"/>
<accession>A0A0E9TQP2</accession>
<reference evidence="1" key="1">
    <citation type="submission" date="2014-11" db="EMBL/GenBank/DDBJ databases">
        <authorList>
            <person name="Amaro Gonzalez C."/>
        </authorList>
    </citation>
    <scope>NUCLEOTIDE SEQUENCE</scope>
</reference>
<sequence length="49" mass="5674">MTLCLLPSCGLKFIQQFHTAVFYTYFSEVIKPAKKSGLNSLICRYGYEY</sequence>